<dbReference type="Proteomes" id="UP000319931">
    <property type="component" value="Unassembled WGS sequence"/>
</dbReference>
<dbReference type="RefSeq" id="WP_140851452.1">
    <property type="nucleotide sequence ID" value="NZ_RCZC01000005.1"/>
</dbReference>
<dbReference type="EMBL" id="RCZC01000005">
    <property type="protein sequence ID" value="TPG51687.1"/>
    <property type="molecule type" value="Genomic_DNA"/>
</dbReference>
<gene>
    <name evidence="1" type="ORF">EAH76_16890</name>
</gene>
<evidence type="ECO:0000313" key="2">
    <source>
        <dbReference type="Proteomes" id="UP000319931"/>
    </source>
</evidence>
<reference evidence="1 2" key="1">
    <citation type="journal article" date="2019" name="Environ. Microbiol.">
        <title>Species interactions and distinct microbial communities in high Arctic permafrost affected cryosols are associated with the CH4 and CO2 gas fluxes.</title>
        <authorList>
            <person name="Altshuler I."/>
            <person name="Hamel J."/>
            <person name="Turney S."/>
            <person name="Magnuson E."/>
            <person name="Levesque R."/>
            <person name="Greer C."/>
            <person name="Whyte L.G."/>
        </authorList>
    </citation>
    <scope>NUCLEOTIDE SEQUENCE [LARGE SCALE GENOMIC DNA]</scope>
    <source>
        <strain evidence="1 2">E6.1</strain>
    </source>
</reference>
<organism evidence="1 2">
    <name type="scientific">Sphingomonas glacialis</name>
    <dbReference type="NCBI Taxonomy" id="658225"/>
    <lineage>
        <taxon>Bacteria</taxon>
        <taxon>Pseudomonadati</taxon>
        <taxon>Pseudomonadota</taxon>
        <taxon>Alphaproteobacteria</taxon>
        <taxon>Sphingomonadales</taxon>
        <taxon>Sphingomonadaceae</taxon>
        <taxon>Sphingomonas</taxon>
    </lineage>
</organism>
<evidence type="ECO:0000313" key="1">
    <source>
        <dbReference type="EMBL" id="TPG51687.1"/>
    </source>
</evidence>
<dbReference type="OrthoDB" id="7409763at2"/>
<dbReference type="AlphaFoldDB" id="A0A502FQ62"/>
<accession>A0A502FQ62</accession>
<comment type="caution">
    <text evidence="1">The sequence shown here is derived from an EMBL/GenBank/DDBJ whole genome shotgun (WGS) entry which is preliminary data.</text>
</comment>
<sequence length="107" mass="11873">MWNHLPVSIGVQLVCWALGRWLAVPTRGAIWLGCFAGSAVCIMREITQREYQWIEQFGAGRRANIPGYAGLEVWDWNAHSLSETAVAIAGSVLFALVVTHYAADREN</sequence>
<protein>
    <recommendedName>
        <fullName evidence="3">DUF2238 domain-containing protein</fullName>
    </recommendedName>
</protein>
<evidence type="ECO:0008006" key="3">
    <source>
        <dbReference type="Google" id="ProtNLM"/>
    </source>
</evidence>
<proteinExistence type="predicted"/>
<keyword evidence="2" id="KW-1185">Reference proteome</keyword>
<name>A0A502FQ62_9SPHN</name>